<feature type="domain" description="2Fe-2S ferredoxin-type" evidence="10">
    <location>
        <begin position="268"/>
        <end position="359"/>
    </location>
</feature>
<evidence type="ECO:0000256" key="2">
    <source>
        <dbReference type="ARBA" id="ARBA00022630"/>
    </source>
</evidence>
<evidence type="ECO:0000256" key="6">
    <source>
        <dbReference type="ARBA" id="ARBA00023002"/>
    </source>
</evidence>
<evidence type="ECO:0000256" key="8">
    <source>
        <dbReference type="ARBA" id="ARBA00023014"/>
    </source>
</evidence>
<keyword evidence="5" id="KW-0274">FAD</keyword>
<dbReference type="Pfam" id="PF00970">
    <property type="entry name" value="FAD_binding_6"/>
    <property type="match status" value="1"/>
</dbReference>
<dbReference type="PRINTS" id="PR00410">
    <property type="entry name" value="PHEHYDRXLASE"/>
</dbReference>
<evidence type="ECO:0000256" key="1">
    <source>
        <dbReference type="ARBA" id="ARBA00001974"/>
    </source>
</evidence>
<evidence type="ECO:0000256" key="5">
    <source>
        <dbReference type="ARBA" id="ARBA00022827"/>
    </source>
</evidence>
<evidence type="ECO:0000313" key="12">
    <source>
        <dbReference type="EMBL" id="AVX05684.1"/>
    </source>
</evidence>
<dbReference type="PROSITE" id="PS51085">
    <property type="entry name" value="2FE2S_FER_2"/>
    <property type="match status" value="1"/>
</dbReference>
<dbReference type="PANTHER" id="PTHR47354">
    <property type="entry name" value="NADH OXIDOREDUCTASE HCR"/>
    <property type="match status" value="1"/>
</dbReference>
<dbReference type="Gene3D" id="3.10.20.30">
    <property type="match status" value="1"/>
</dbReference>
<organism evidence="12 13">
    <name type="scientific">Maritalea myrionectae</name>
    <dbReference type="NCBI Taxonomy" id="454601"/>
    <lineage>
        <taxon>Bacteria</taxon>
        <taxon>Pseudomonadati</taxon>
        <taxon>Pseudomonadota</taxon>
        <taxon>Alphaproteobacteria</taxon>
        <taxon>Hyphomicrobiales</taxon>
        <taxon>Devosiaceae</taxon>
        <taxon>Maritalea</taxon>
    </lineage>
</organism>
<keyword evidence="3" id="KW-0001">2Fe-2S</keyword>
<keyword evidence="13" id="KW-1185">Reference proteome</keyword>
<keyword evidence="8" id="KW-0411">Iron-sulfur</keyword>
<evidence type="ECO:0000259" key="11">
    <source>
        <dbReference type="PROSITE" id="PS51384"/>
    </source>
</evidence>
<dbReference type="Pfam" id="PF00111">
    <property type="entry name" value="Fer2"/>
    <property type="match status" value="1"/>
</dbReference>
<dbReference type="Gene3D" id="3.40.50.80">
    <property type="entry name" value="Nucleotide-binding domain of ferredoxin-NADP reductase (FNR) module"/>
    <property type="match status" value="1"/>
</dbReference>
<sequence length="359" mass="39100">MTPKFHTLTISKIEELTPDAKAISFALNDDLRDAYAFKPGQYLTLRSTIGGKDVRRSYSVSSPLGCTDLTVGIRRVEDGVFSSFAANDLKVGDQLEVMTPDGRFVADIGGMKNALLIAAGSGITPMMSIAQSLLEGDDEAEVTLVYGNRETGTIMFREQLEFLKDRFMDRFTLIHILSREDQDVPILNGRIDADKIKALVNTGAIAPKAADGVFLCGPGEMIEVARESLEGMGVAHDKIHYELFTPADGQTPRKAPTKAQREAAEQGVKVEVVLDGTTRSFTLSDPEDTVLEAAHKHGLELPFSCKGGMCCTCRCKVAKGSAEMDVNYSLEPWEIEAGFTLACQTRPTSDELTLDFDES</sequence>
<dbReference type="GO" id="GO:0046872">
    <property type="term" value="F:metal ion binding"/>
    <property type="evidence" value="ECO:0007669"/>
    <property type="project" value="UniProtKB-KW"/>
</dbReference>
<proteinExistence type="predicted"/>
<reference evidence="12 13" key="1">
    <citation type="submission" date="2017-05" db="EMBL/GenBank/DDBJ databases">
        <title>Genome Analysis of Maritalea myrionectae HL2708#5.</title>
        <authorList>
            <consortium name="Cotde Inc.-PKNU"/>
            <person name="Jang D."/>
            <person name="Oh H.-M."/>
        </authorList>
    </citation>
    <scope>NUCLEOTIDE SEQUENCE [LARGE SCALE GENOMIC DNA]</scope>
    <source>
        <strain evidence="12 13">HL2708#5</strain>
    </source>
</reference>
<dbReference type="InterPro" id="IPR012675">
    <property type="entry name" value="Beta-grasp_dom_sf"/>
</dbReference>
<dbReference type="Proteomes" id="UP000258927">
    <property type="component" value="Chromosome"/>
</dbReference>
<keyword evidence="7" id="KW-0408">Iron</keyword>
<evidence type="ECO:0000259" key="10">
    <source>
        <dbReference type="PROSITE" id="PS51085"/>
    </source>
</evidence>
<dbReference type="InterPro" id="IPR001041">
    <property type="entry name" value="2Fe-2S_ferredoxin-type"/>
</dbReference>
<name>A0A2R4MIE1_9HYPH</name>
<dbReference type="GO" id="GO:0004497">
    <property type="term" value="F:monooxygenase activity"/>
    <property type="evidence" value="ECO:0007669"/>
    <property type="project" value="UniProtKB-KW"/>
</dbReference>
<dbReference type="Gene3D" id="2.40.30.10">
    <property type="entry name" value="Translation factors"/>
    <property type="match status" value="1"/>
</dbReference>
<dbReference type="SUPFAM" id="SSF63380">
    <property type="entry name" value="Riboflavin synthase domain-like"/>
    <property type="match status" value="1"/>
</dbReference>
<keyword evidence="6" id="KW-0560">Oxidoreductase</keyword>
<dbReference type="KEGG" id="mmyr:MXMO3_03178"/>
<dbReference type="InterPro" id="IPR039261">
    <property type="entry name" value="FNR_nucleotide-bd"/>
</dbReference>
<evidence type="ECO:0000256" key="4">
    <source>
        <dbReference type="ARBA" id="ARBA00022723"/>
    </source>
</evidence>
<keyword evidence="4" id="KW-0479">Metal-binding</keyword>
<evidence type="ECO:0000256" key="3">
    <source>
        <dbReference type="ARBA" id="ARBA00022714"/>
    </source>
</evidence>
<dbReference type="SUPFAM" id="SSF54292">
    <property type="entry name" value="2Fe-2S ferredoxin-like"/>
    <property type="match status" value="1"/>
</dbReference>
<dbReference type="InterPro" id="IPR001433">
    <property type="entry name" value="OxRdtase_FAD/NAD-bd"/>
</dbReference>
<dbReference type="PROSITE" id="PS51384">
    <property type="entry name" value="FAD_FR"/>
    <property type="match status" value="1"/>
</dbReference>
<dbReference type="InterPro" id="IPR017927">
    <property type="entry name" value="FAD-bd_FR_type"/>
</dbReference>
<dbReference type="InterPro" id="IPR036010">
    <property type="entry name" value="2Fe-2S_ferredoxin-like_sf"/>
</dbReference>
<dbReference type="GO" id="GO:0051537">
    <property type="term" value="F:2 iron, 2 sulfur cluster binding"/>
    <property type="evidence" value="ECO:0007669"/>
    <property type="project" value="UniProtKB-KW"/>
</dbReference>
<evidence type="ECO:0000313" key="13">
    <source>
        <dbReference type="Proteomes" id="UP000258927"/>
    </source>
</evidence>
<dbReference type="CDD" id="cd06214">
    <property type="entry name" value="PA_degradation_oxidoreductase_like"/>
    <property type="match status" value="1"/>
</dbReference>
<dbReference type="InterPro" id="IPR001709">
    <property type="entry name" value="Flavoprot_Pyr_Nucl_cyt_Rdtase"/>
</dbReference>
<comment type="cofactor">
    <cofactor evidence="1">
        <name>FAD</name>
        <dbReference type="ChEBI" id="CHEBI:57692"/>
    </cofactor>
</comment>
<dbReference type="AlphaFoldDB" id="A0A2R4MIE1"/>
<feature type="domain" description="FAD-binding FR-type" evidence="11">
    <location>
        <begin position="3"/>
        <end position="107"/>
    </location>
</feature>
<dbReference type="RefSeq" id="WP_117396489.1">
    <property type="nucleotide sequence ID" value="NZ_CP021330.1"/>
</dbReference>
<dbReference type="GO" id="GO:0050660">
    <property type="term" value="F:flavin adenine dinucleotide binding"/>
    <property type="evidence" value="ECO:0007669"/>
    <property type="project" value="TreeGrafter"/>
</dbReference>
<accession>A0A2R4MIE1</accession>
<dbReference type="InterPro" id="IPR017938">
    <property type="entry name" value="Riboflavin_synthase-like_b-brl"/>
</dbReference>
<dbReference type="SUPFAM" id="SSF52343">
    <property type="entry name" value="Ferredoxin reductase-like, C-terminal NADP-linked domain"/>
    <property type="match status" value="1"/>
</dbReference>
<dbReference type="CDD" id="cd00207">
    <property type="entry name" value="fer2"/>
    <property type="match status" value="1"/>
</dbReference>
<evidence type="ECO:0000256" key="7">
    <source>
        <dbReference type="ARBA" id="ARBA00023004"/>
    </source>
</evidence>
<dbReference type="STRING" id="1122213.GCA_000423365_00871"/>
<dbReference type="PANTHER" id="PTHR47354:SF8">
    <property type="entry name" value="1,2-PHENYLACETYL-COA EPOXIDASE, SUBUNIT E"/>
    <property type="match status" value="1"/>
</dbReference>
<dbReference type="Pfam" id="PF00175">
    <property type="entry name" value="NAD_binding_1"/>
    <property type="match status" value="1"/>
</dbReference>
<dbReference type="EMBL" id="CP021330">
    <property type="protein sequence ID" value="AVX05684.1"/>
    <property type="molecule type" value="Genomic_DNA"/>
</dbReference>
<protein>
    <submittedName>
        <fullName evidence="12">3-ketosteroid 9-alpha-monooxygenase</fullName>
    </submittedName>
</protein>
<keyword evidence="12" id="KW-0503">Monooxygenase</keyword>
<evidence type="ECO:0000256" key="9">
    <source>
        <dbReference type="ARBA" id="ARBA00034078"/>
    </source>
</evidence>
<gene>
    <name evidence="12" type="ORF">MXMO3_03178</name>
</gene>
<dbReference type="InterPro" id="IPR050415">
    <property type="entry name" value="MRET"/>
</dbReference>
<keyword evidence="2" id="KW-0285">Flavoprotein</keyword>
<dbReference type="PRINTS" id="PR00371">
    <property type="entry name" value="FPNCR"/>
</dbReference>
<dbReference type="InterPro" id="IPR008333">
    <property type="entry name" value="Cbr1-like_FAD-bd_dom"/>
</dbReference>
<comment type="cofactor">
    <cofactor evidence="9">
        <name>[2Fe-2S] cluster</name>
        <dbReference type="ChEBI" id="CHEBI:190135"/>
    </cofactor>
</comment>